<evidence type="ECO:0000256" key="1">
    <source>
        <dbReference type="SAM" id="MobiDB-lite"/>
    </source>
</evidence>
<gene>
    <name evidence="2" type="ORF">A3770_11p63610</name>
</gene>
<keyword evidence="3" id="KW-1185">Reference proteome</keyword>
<dbReference type="Proteomes" id="UP000316726">
    <property type="component" value="Chromosome 11"/>
</dbReference>
<dbReference type="AlphaFoldDB" id="A0A5B8MTF7"/>
<evidence type="ECO:0000313" key="3">
    <source>
        <dbReference type="Proteomes" id="UP000316726"/>
    </source>
</evidence>
<feature type="compositionally biased region" description="Low complexity" evidence="1">
    <location>
        <begin position="72"/>
        <end position="83"/>
    </location>
</feature>
<feature type="compositionally biased region" description="Basic and acidic residues" evidence="1">
    <location>
        <begin position="602"/>
        <end position="657"/>
    </location>
</feature>
<feature type="region of interest" description="Disordered" evidence="1">
    <location>
        <begin position="153"/>
        <end position="173"/>
    </location>
</feature>
<protein>
    <submittedName>
        <fullName evidence="2">Uncharacterized protein</fullName>
    </submittedName>
</protein>
<proteinExistence type="predicted"/>
<evidence type="ECO:0000313" key="2">
    <source>
        <dbReference type="EMBL" id="QDZ23843.1"/>
    </source>
</evidence>
<dbReference type="EMBL" id="CP031044">
    <property type="protein sequence ID" value="QDZ23843.1"/>
    <property type="molecule type" value="Genomic_DNA"/>
</dbReference>
<feature type="region of interest" description="Disordered" evidence="1">
    <location>
        <begin position="21"/>
        <end position="83"/>
    </location>
</feature>
<name>A0A5B8MTF7_9CHLO</name>
<feature type="compositionally biased region" description="Basic residues" evidence="1">
    <location>
        <begin position="159"/>
        <end position="170"/>
    </location>
</feature>
<organism evidence="2 3">
    <name type="scientific">Chloropicon primus</name>
    <dbReference type="NCBI Taxonomy" id="1764295"/>
    <lineage>
        <taxon>Eukaryota</taxon>
        <taxon>Viridiplantae</taxon>
        <taxon>Chlorophyta</taxon>
        <taxon>Chloropicophyceae</taxon>
        <taxon>Chloropicales</taxon>
        <taxon>Chloropicaceae</taxon>
        <taxon>Chloropicon</taxon>
    </lineage>
</organism>
<accession>A0A5B8MTF7</accession>
<feature type="region of interest" description="Disordered" evidence="1">
    <location>
        <begin position="584"/>
        <end position="670"/>
    </location>
</feature>
<sequence length="670" mass="74540">MLQQQYHEVGVPPHHHQVVGAEAGASGYHRQESRSSSSHSQEGLPPHPPPPHPGAGGPATEAVFNALGYGGPPAQSAKKPPSSKYGFRFLKHERQILEQWYADHDGRTAPIAQRKQWCMVWNDHRKRYKEYHTEVTHQQCKQWFENMRRTRNQKGGGGRVKHHHHHHHHMAGGPPGHFAPHGQPASVHPGVNPRTYLAASTAKMHDAITQAAATVAEHMHLLQEGYVPPEDDAEFGWEEADLKGIVEKLLVALESQFHSNSGVPSPQSTISPQQEFHFRIFQQMLAQDRQMDGEWENLNDLSAMLQERTEGDEDSREFALENAGKIVDMYLQKLEMVVTEKTKIIISLLGSLPVLIQPPASVKSEAAAVSDPDGQRDLAWSRAWTAPPRGLDHKKTATTKLDIFQGCFLSDHQRANYFLGVPLHASALASAVCFSLGSGSGDQEERLTSQQADNLVSLYEVAAVQELELTQQLDSLWNLKPFDCQSLATDSWRMWIQNHNKPEFYYPLKVLADAVPAADQNYGFVSATRNSLVLSLSFLKGLRYALPLPLFIKCMIQFHQAHYLFSASAMLEELTVMAGNLAGSAGPKDAKQDASQPSDAHPAVKEEKKEPAMKQEEKELVVKQEEKEPAVKQEEKEPAVMQEEKEPAVKLESKTTTEGEEGDAVKPQGV</sequence>
<reference evidence="2 3" key="1">
    <citation type="submission" date="2018-07" db="EMBL/GenBank/DDBJ databases">
        <title>The complete nuclear genome of the prasinophyte Chloropicon primus (CCMP1205).</title>
        <authorList>
            <person name="Pombert J.-F."/>
            <person name="Otis C."/>
            <person name="Turmel M."/>
            <person name="Lemieux C."/>
        </authorList>
    </citation>
    <scope>NUCLEOTIDE SEQUENCE [LARGE SCALE GENOMIC DNA]</scope>
    <source>
        <strain evidence="2 3">CCMP1205</strain>
    </source>
</reference>